<dbReference type="InterPro" id="IPR000595">
    <property type="entry name" value="cNMP-bd_dom"/>
</dbReference>
<keyword evidence="3" id="KW-0808">Transferase</keyword>
<dbReference type="EMBL" id="JADWDC010000072">
    <property type="protein sequence ID" value="MCC0179208.1"/>
    <property type="molecule type" value="Genomic_DNA"/>
</dbReference>
<evidence type="ECO:0000313" key="8">
    <source>
        <dbReference type="Proteomes" id="UP000729733"/>
    </source>
</evidence>
<proteinExistence type="predicted"/>
<dbReference type="PROSITE" id="PS50109">
    <property type="entry name" value="HIS_KIN"/>
    <property type="match status" value="1"/>
</dbReference>
<dbReference type="InterPro" id="IPR014710">
    <property type="entry name" value="RmlC-like_jellyroll"/>
</dbReference>
<dbReference type="PRINTS" id="PR00344">
    <property type="entry name" value="BCTRLSENSOR"/>
</dbReference>
<accession>A0A964BT67</accession>
<dbReference type="PANTHER" id="PTHR43065">
    <property type="entry name" value="SENSOR HISTIDINE KINASE"/>
    <property type="match status" value="1"/>
</dbReference>
<protein>
    <recommendedName>
        <fullName evidence="2">histidine kinase</fullName>
        <ecNumber evidence="2">2.7.13.3</ecNumber>
    </recommendedName>
</protein>
<dbReference type="Gene3D" id="3.30.565.10">
    <property type="entry name" value="Histidine kinase-like ATPase, C-terminal domain"/>
    <property type="match status" value="1"/>
</dbReference>
<evidence type="ECO:0000313" key="7">
    <source>
        <dbReference type="EMBL" id="MCC0179208.1"/>
    </source>
</evidence>
<dbReference type="CDD" id="cd00038">
    <property type="entry name" value="CAP_ED"/>
    <property type="match status" value="1"/>
</dbReference>
<keyword evidence="3" id="KW-0418">Kinase</keyword>
<comment type="caution">
    <text evidence="7">The sequence shown here is derived from an EMBL/GenBank/DDBJ whole genome shotgun (WGS) entry which is preliminary data.</text>
</comment>
<dbReference type="SMART" id="SM00387">
    <property type="entry name" value="HATPase_c"/>
    <property type="match status" value="1"/>
</dbReference>
<dbReference type="PANTHER" id="PTHR43065:SF48">
    <property type="entry name" value="HISTIDINE KINASE"/>
    <property type="match status" value="1"/>
</dbReference>
<dbReference type="EC" id="2.7.13.3" evidence="2"/>
<evidence type="ECO:0000259" key="5">
    <source>
        <dbReference type="PROSITE" id="PS50042"/>
    </source>
</evidence>
<dbReference type="Proteomes" id="UP000729733">
    <property type="component" value="Unassembled WGS sequence"/>
</dbReference>
<reference evidence="7" key="1">
    <citation type="journal article" date="2021" name="Antonie Van Leeuwenhoek">
        <title>Draft genome and description of Waterburya agarophytonicola gen. nov. sp. nov. (Pleurocapsales, Cyanobacteria): a seaweed symbiont.</title>
        <authorList>
            <person name="Bonthond G."/>
            <person name="Shalygin S."/>
            <person name="Bayer T."/>
            <person name="Weinberger F."/>
        </authorList>
    </citation>
    <scope>NUCLEOTIDE SEQUENCE</scope>
    <source>
        <strain evidence="7">KI4</strain>
    </source>
</reference>
<evidence type="ECO:0000256" key="4">
    <source>
        <dbReference type="ARBA" id="ARBA00023012"/>
    </source>
</evidence>
<dbReference type="PROSITE" id="PS50042">
    <property type="entry name" value="CNMP_BINDING_3"/>
    <property type="match status" value="1"/>
</dbReference>
<dbReference type="GO" id="GO:0000160">
    <property type="term" value="P:phosphorelay signal transduction system"/>
    <property type="evidence" value="ECO:0007669"/>
    <property type="project" value="UniProtKB-KW"/>
</dbReference>
<dbReference type="Gene3D" id="2.60.120.10">
    <property type="entry name" value="Jelly Rolls"/>
    <property type="match status" value="1"/>
</dbReference>
<feature type="domain" description="Cyclic nucleotide-binding" evidence="5">
    <location>
        <begin position="10"/>
        <end position="104"/>
    </location>
</feature>
<gene>
    <name evidence="7" type="ORF">I4641_19785</name>
</gene>
<evidence type="ECO:0000256" key="3">
    <source>
        <dbReference type="ARBA" id="ARBA00022777"/>
    </source>
</evidence>
<sequence length="461" mass="50911">MTNDLSNSVLFPVLEDEYLQNLEACGTVIKLQPSQILFTEGDIANCFYIVLDGQIKITKQLGAEKIVVTIHRRGEFTGDLSTLTGGISQATASSIDVSRVIQFDDFKELLKNCPNSIDLFVPTLAERSKELEIKLRQQEKLAALGKLSAGLAHELNNPAAAGRRAAKQLGNAIASLQKNMLSLRGKQFSAHHRQLLQELQHQAIQQADREHFLSPLEQSDLEDELADWLESRGVENAWQLSSSLAYGGIKSSQLEKLATEMESQAFSEAVIWLEATLTMNGLVNEVEQSTSRISDLVGAIKNYSYMDRSAIQEVDLHEGLNNTIKILHHKLKYGVTVNKQYGKNIPRLSVYGGELNQVWTNLIDNAIDGMDGKGELTIRTALEDNCVLVEIMDNGAGIPPEIQARIFEPFFTSKGVGKGSGLGLDISRRIIVQQHQGNLRFESQAGKTIFQVRLPLKIGSS</sequence>
<dbReference type="InterPro" id="IPR036890">
    <property type="entry name" value="HATPase_C_sf"/>
</dbReference>
<evidence type="ECO:0000259" key="6">
    <source>
        <dbReference type="PROSITE" id="PS50109"/>
    </source>
</evidence>
<dbReference type="InterPro" id="IPR005467">
    <property type="entry name" value="His_kinase_dom"/>
</dbReference>
<dbReference type="SUPFAM" id="SSF55874">
    <property type="entry name" value="ATPase domain of HSP90 chaperone/DNA topoisomerase II/histidine kinase"/>
    <property type="match status" value="1"/>
</dbReference>
<evidence type="ECO:0000256" key="1">
    <source>
        <dbReference type="ARBA" id="ARBA00000085"/>
    </source>
</evidence>
<dbReference type="AlphaFoldDB" id="A0A964BT67"/>
<keyword evidence="4" id="KW-0902">Two-component regulatory system</keyword>
<name>A0A964BT67_9CYAN</name>
<comment type="catalytic activity">
    <reaction evidence="1">
        <text>ATP + protein L-histidine = ADP + protein N-phospho-L-histidine.</text>
        <dbReference type="EC" id="2.7.13.3"/>
    </reaction>
</comment>
<dbReference type="InterPro" id="IPR004358">
    <property type="entry name" value="Sig_transdc_His_kin-like_C"/>
</dbReference>
<dbReference type="RefSeq" id="WP_229642310.1">
    <property type="nucleotide sequence ID" value="NZ_JADWDC010000072.1"/>
</dbReference>
<dbReference type="InterPro" id="IPR018490">
    <property type="entry name" value="cNMP-bd_dom_sf"/>
</dbReference>
<dbReference type="InterPro" id="IPR003594">
    <property type="entry name" value="HATPase_dom"/>
</dbReference>
<dbReference type="Gene3D" id="1.10.287.130">
    <property type="match status" value="1"/>
</dbReference>
<evidence type="ECO:0000256" key="2">
    <source>
        <dbReference type="ARBA" id="ARBA00012438"/>
    </source>
</evidence>
<keyword evidence="8" id="KW-1185">Reference proteome</keyword>
<feature type="domain" description="Histidine kinase" evidence="6">
    <location>
        <begin position="282"/>
        <end position="458"/>
    </location>
</feature>
<dbReference type="SMART" id="SM00100">
    <property type="entry name" value="cNMP"/>
    <property type="match status" value="1"/>
</dbReference>
<dbReference type="Pfam" id="PF02518">
    <property type="entry name" value="HATPase_c"/>
    <property type="match status" value="1"/>
</dbReference>
<organism evidence="7 8">
    <name type="scientific">Waterburya agarophytonicola KI4</name>
    <dbReference type="NCBI Taxonomy" id="2874699"/>
    <lineage>
        <taxon>Bacteria</taxon>
        <taxon>Bacillati</taxon>
        <taxon>Cyanobacteriota</taxon>
        <taxon>Cyanophyceae</taxon>
        <taxon>Pleurocapsales</taxon>
        <taxon>Hyellaceae</taxon>
        <taxon>Waterburya</taxon>
        <taxon>Waterburya agarophytonicola</taxon>
    </lineage>
</organism>
<dbReference type="GO" id="GO:0004673">
    <property type="term" value="F:protein histidine kinase activity"/>
    <property type="evidence" value="ECO:0007669"/>
    <property type="project" value="UniProtKB-EC"/>
</dbReference>
<dbReference type="SUPFAM" id="SSF51206">
    <property type="entry name" value="cAMP-binding domain-like"/>
    <property type="match status" value="1"/>
</dbReference>
<dbReference type="Pfam" id="PF00027">
    <property type="entry name" value="cNMP_binding"/>
    <property type="match status" value="1"/>
</dbReference>